<keyword evidence="2" id="KW-1185">Reference proteome</keyword>
<dbReference type="EMBL" id="WSZK01000036">
    <property type="protein sequence ID" value="MWG36485.1"/>
    <property type="molecule type" value="Genomic_DNA"/>
</dbReference>
<name>A0A6B0GWG4_9EURY</name>
<evidence type="ECO:0000313" key="1">
    <source>
        <dbReference type="EMBL" id="MWG36485.1"/>
    </source>
</evidence>
<protein>
    <submittedName>
        <fullName evidence="1">Uncharacterized protein</fullName>
    </submittedName>
</protein>
<evidence type="ECO:0000313" key="2">
    <source>
        <dbReference type="Proteomes" id="UP000451471"/>
    </source>
</evidence>
<dbReference type="AlphaFoldDB" id="A0A6B0GWG4"/>
<organism evidence="1 2">
    <name type="scientific">Halomarina oriensis</name>
    <dbReference type="NCBI Taxonomy" id="671145"/>
    <lineage>
        <taxon>Archaea</taxon>
        <taxon>Methanobacteriati</taxon>
        <taxon>Methanobacteriota</taxon>
        <taxon>Stenosarchaea group</taxon>
        <taxon>Halobacteria</taxon>
        <taxon>Halobacteriales</taxon>
        <taxon>Natronomonadaceae</taxon>
        <taxon>Halomarina</taxon>
    </lineage>
</organism>
<reference evidence="1 2" key="1">
    <citation type="submission" date="2019-12" db="EMBL/GenBank/DDBJ databases">
        <title>Halocatena pleomorpha gen. nov. sp. nov., an extremely halophilic archaeon of family Halobacteriaceae isolated from saltpan soil.</title>
        <authorList>
            <person name="Pal Y."/>
            <person name="Verma A."/>
            <person name="Krishnamurthi S."/>
            <person name="Kumar P."/>
        </authorList>
    </citation>
    <scope>NUCLEOTIDE SEQUENCE [LARGE SCALE GENOMIC DNA]</scope>
    <source>
        <strain evidence="1 2">JCM 16495</strain>
    </source>
</reference>
<proteinExistence type="predicted"/>
<accession>A0A6B0GWG4</accession>
<sequence>MPRDDTFSKYVEGLPAWYIAQQSATTDDESADRNVTQQVIDHVSVDSGQGAYTVTLGVDVEVDGNTITVTDVGNNANTNPITVTAESGALINRRSTLQLTRKRASVTLTYYERTGAWHTTAYFSGGGVLR</sequence>
<gene>
    <name evidence="1" type="ORF">GQS65_18680</name>
</gene>
<dbReference type="Proteomes" id="UP000451471">
    <property type="component" value="Unassembled WGS sequence"/>
</dbReference>
<dbReference type="RefSeq" id="WP_158206141.1">
    <property type="nucleotide sequence ID" value="NZ_WSZK01000036.1"/>
</dbReference>
<comment type="caution">
    <text evidence="1">The sequence shown here is derived from an EMBL/GenBank/DDBJ whole genome shotgun (WGS) entry which is preliminary data.</text>
</comment>